<organism evidence="3 4">
    <name type="scientific">Dissophora globulifera</name>
    <dbReference type="NCBI Taxonomy" id="979702"/>
    <lineage>
        <taxon>Eukaryota</taxon>
        <taxon>Fungi</taxon>
        <taxon>Fungi incertae sedis</taxon>
        <taxon>Mucoromycota</taxon>
        <taxon>Mortierellomycotina</taxon>
        <taxon>Mortierellomycetes</taxon>
        <taxon>Mortierellales</taxon>
        <taxon>Mortierellaceae</taxon>
        <taxon>Dissophora</taxon>
    </lineage>
</organism>
<accession>A0A9P6R748</accession>
<dbReference type="OrthoDB" id="2420947at2759"/>
<proteinExistence type="predicted"/>
<evidence type="ECO:0000313" key="3">
    <source>
        <dbReference type="EMBL" id="KAG0313350.1"/>
    </source>
</evidence>
<keyword evidence="4" id="KW-1185">Reference proteome</keyword>
<feature type="compositionally biased region" description="Basic residues" evidence="2">
    <location>
        <begin position="1"/>
        <end position="19"/>
    </location>
</feature>
<name>A0A9P6R748_9FUNG</name>
<gene>
    <name evidence="3" type="ORF">BGZ99_008960</name>
</gene>
<dbReference type="AlphaFoldDB" id="A0A9P6R748"/>
<reference evidence="3" key="1">
    <citation type="journal article" date="2020" name="Fungal Divers.">
        <title>Resolving the Mortierellaceae phylogeny through synthesis of multi-gene phylogenetics and phylogenomics.</title>
        <authorList>
            <person name="Vandepol N."/>
            <person name="Liber J."/>
            <person name="Desiro A."/>
            <person name="Na H."/>
            <person name="Kennedy M."/>
            <person name="Barry K."/>
            <person name="Grigoriev I.V."/>
            <person name="Miller A.N."/>
            <person name="O'Donnell K."/>
            <person name="Stajich J.E."/>
            <person name="Bonito G."/>
        </authorList>
    </citation>
    <scope>NUCLEOTIDE SEQUENCE</scope>
    <source>
        <strain evidence="3">REB-010B</strain>
    </source>
</reference>
<feature type="compositionally biased region" description="Low complexity" evidence="2">
    <location>
        <begin position="48"/>
        <end position="71"/>
    </location>
</feature>
<feature type="region of interest" description="Disordered" evidence="2">
    <location>
        <begin position="1"/>
        <end position="110"/>
    </location>
</feature>
<feature type="compositionally biased region" description="Acidic residues" evidence="2">
    <location>
        <begin position="87"/>
        <end position="105"/>
    </location>
</feature>
<feature type="compositionally biased region" description="Polar residues" evidence="2">
    <location>
        <begin position="23"/>
        <end position="39"/>
    </location>
</feature>
<evidence type="ECO:0000313" key="4">
    <source>
        <dbReference type="Proteomes" id="UP000738325"/>
    </source>
</evidence>
<dbReference type="Pfam" id="PF13094">
    <property type="entry name" value="CENP-Q"/>
    <property type="match status" value="1"/>
</dbReference>
<comment type="caution">
    <text evidence="3">The sequence shown here is derived from an EMBL/GenBank/DDBJ whole genome shotgun (WGS) entry which is preliminary data.</text>
</comment>
<feature type="non-terminal residue" evidence="3">
    <location>
        <position position="371"/>
    </location>
</feature>
<dbReference type="Proteomes" id="UP000738325">
    <property type="component" value="Unassembled WGS sequence"/>
</dbReference>
<feature type="coiled-coil region" evidence="1">
    <location>
        <begin position="214"/>
        <end position="241"/>
    </location>
</feature>
<dbReference type="EMBL" id="JAAAIP010000722">
    <property type="protein sequence ID" value="KAG0313350.1"/>
    <property type="molecule type" value="Genomic_DNA"/>
</dbReference>
<sequence>MAKVKKQSSKKSTTGKKRVLGPSASSSTSMKHTPVATSSRGRRRKEAAAPATSTTASTSKTRKATASSATSLPTGIPRRKEDRVLSDEESDYSGDEEEHDSDPDDHDLQLGLQRRLRVVKKSEIEKRWKPIAVKTRTHVQTILSNLFPAAISRARGEKRKIAVQITLNRMMQKVNDCLSELQVPPGRGERPNYSQMAARNKELEVMLVPDLEHIRDLELRLEQEQTLAEQDEAELENFEKKKEALDSWTNRVHRSKLHPMLRDPSLSTTMAALCAADNDFSHLSPADQRLMASMPMLRDEGFAAVDAPEKAYNPDQDLKINKISKRLGGRLSSIERNTEGLDPLMQLVAAAQNRVHELSRSTLDKKDTDTA</sequence>
<keyword evidence="1" id="KW-0175">Coiled coil</keyword>
<dbReference type="InterPro" id="IPR025212">
    <property type="entry name" value="CAD_CENP-Q"/>
</dbReference>
<evidence type="ECO:0000256" key="1">
    <source>
        <dbReference type="SAM" id="Coils"/>
    </source>
</evidence>
<protein>
    <submittedName>
        <fullName evidence="3">Uncharacterized protein</fullName>
    </submittedName>
</protein>
<evidence type="ECO:0000256" key="2">
    <source>
        <dbReference type="SAM" id="MobiDB-lite"/>
    </source>
</evidence>